<organism evidence="1 2">
    <name type="scientific">Gimesia aquarii</name>
    <dbReference type="NCBI Taxonomy" id="2527964"/>
    <lineage>
        <taxon>Bacteria</taxon>
        <taxon>Pseudomonadati</taxon>
        <taxon>Planctomycetota</taxon>
        <taxon>Planctomycetia</taxon>
        <taxon>Planctomycetales</taxon>
        <taxon>Planctomycetaceae</taxon>
        <taxon>Gimesia</taxon>
    </lineage>
</organism>
<proteinExistence type="predicted"/>
<name>A0A517VYN1_9PLAN</name>
<dbReference type="EMBL" id="CP037920">
    <property type="protein sequence ID" value="QDT98109.1"/>
    <property type="molecule type" value="Genomic_DNA"/>
</dbReference>
<evidence type="ECO:0000313" key="2">
    <source>
        <dbReference type="Proteomes" id="UP000318704"/>
    </source>
</evidence>
<dbReference type="Proteomes" id="UP000318704">
    <property type="component" value="Chromosome"/>
</dbReference>
<evidence type="ECO:0000313" key="1">
    <source>
        <dbReference type="EMBL" id="QDT98109.1"/>
    </source>
</evidence>
<accession>A0A517VYN1</accession>
<reference evidence="1 2" key="1">
    <citation type="submission" date="2019-03" db="EMBL/GenBank/DDBJ databases">
        <title>Deep-cultivation of Planctomycetes and their phenomic and genomic characterization uncovers novel biology.</title>
        <authorList>
            <person name="Wiegand S."/>
            <person name="Jogler M."/>
            <person name="Boedeker C."/>
            <person name="Pinto D."/>
            <person name="Vollmers J."/>
            <person name="Rivas-Marin E."/>
            <person name="Kohn T."/>
            <person name="Peeters S.H."/>
            <person name="Heuer A."/>
            <person name="Rast P."/>
            <person name="Oberbeckmann S."/>
            <person name="Bunk B."/>
            <person name="Jeske O."/>
            <person name="Meyerdierks A."/>
            <person name="Storesund J.E."/>
            <person name="Kallscheuer N."/>
            <person name="Luecker S."/>
            <person name="Lage O.M."/>
            <person name="Pohl T."/>
            <person name="Merkel B.J."/>
            <person name="Hornburger P."/>
            <person name="Mueller R.-W."/>
            <person name="Bruemmer F."/>
            <person name="Labrenz M."/>
            <person name="Spormann A.M."/>
            <person name="Op den Camp H."/>
            <person name="Overmann J."/>
            <person name="Amann R."/>
            <person name="Jetten M.S.M."/>
            <person name="Mascher T."/>
            <person name="Medema M.H."/>
            <person name="Devos D.P."/>
            <person name="Kaster A.-K."/>
            <person name="Ovreas L."/>
            <person name="Rohde M."/>
            <person name="Galperin M.Y."/>
            <person name="Jogler C."/>
        </authorList>
    </citation>
    <scope>NUCLEOTIDE SEQUENCE [LARGE SCALE GENOMIC DNA]</scope>
    <source>
        <strain evidence="1 2">V144</strain>
    </source>
</reference>
<protein>
    <submittedName>
        <fullName evidence="1">Uncharacterized protein</fullName>
    </submittedName>
</protein>
<dbReference type="AlphaFoldDB" id="A0A517VYN1"/>
<sequence>MLSGVMLLRKNAPLETTQLTLKANLVTSDIKYWLMKMISKAGEILI</sequence>
<dbReference type="KEGG" id="gaw:V144x_35930"/>
<gene>
    <name evidence="1" type="ORF">V144x_35930</name>
</gene>